<protein>
    <recommendedName>
        <fullName evidence="6">Aminotransferase class I/classII large domain-containing protein</fullName>
    </recommendedName>
</protein>
<dbReference type="PANTHER" id="PTHR43807:SF20">
    <property type="entry name" value="FI04487P"/>
    <property type="match status" value="1"/>
</dbReference>
<keyword evidence="4" id="KW-0808">Transferase</keyword>
<dbReference type="GO" id="GO:0005737">
    <property type="term" value="C:cytoplasm"/>
    <property type="evidence" value="ECO:0007669"/>
    <property type="project" value="TreeGrafter"/>
</dbReference>
<comment type="similarity">
    <text evidence="2">Belongs to the class-I pyridoxal-phosphate-dependent aminotransferase family.</text>
</comment>
<dbReference type="InterPro" id="IPR015421">
    <property type="entry name" value="PyrdxlP-dep_Trfase_major"/>
</dbReference>
<dbReference type="FunFam" id="3.40.640.10:FF:000024">
    <property type="entry name" value="Kynurenine--oxoglutarate transaminase 3"/>
    <property type="match status" value="1"/>
</dbReference>
<dbReference type="Pfam" id="PF00155">
    <property type="entry name" value="Aminotran_1_2"/>
    <property type="match status" value="1"/>
</dbReference>
<dbReference type="InterPro" id="IPR004839">
    <property type="entry name" value="Aminotransferase_I/II_large"/>
</dbReference>
<dbReference type="GO" id="GO:0030170">
    <property type="term" value="F:pyridoxal phosphate binding"/>
    <property type="evidence" value="ECO:0007669"/>
    <property type="project" value="InterPro"/>
</dbReference>
<reference evidence="7" key="1">
    <citation type="journal article" date="2007" name="Microbiology">
        <title>Comparative analysis of the Corynebacterium glutamicum group and complete genome sequence of strain R.</title>
        <authorList>
            <person name="Yukawa H."/>
            <person name="Omumasaba C.A."/>
            <person name="Nonaka H."/>
            <person name="Kos P."/>
            <person name="Okai N."/>
            <person name="Suzuki N."/>
            <person name="Suda M."/>
            <person name="Tsuge Y."/>
            <person name="Watanabe J."/>
            <person name="Ikeda Y."/>
            <person name="Vertes A.A."/>
            <person name="Inui M."/>
        </authorList>
    </citation>
    <scope>NUCLEOTIDE SEQUENCE</scope>
    <source>
        <strain evidence="7">R</strain>
    </source>
</reference>
<dbReference type="SUPFAM" id="SSF53383">
    <property type="entry name" value="PLP-dependent transferases"/>
    <property type="match status" value="1"/>
</dbReference>
<dbReference type="InterPro" id="IPR015422">
    <property type="entry name" value="PyrdxlP-dep_Trfase_small"/>
</dbReference>
<dbReference type="PANTHER" id="PTHR43807">
    <property type="entry name" value="FI04487P"/>
    <property type="match status" value="1"/>
</dbReference>
<keyword evidence="3" id="KW-0032">Aminotransferase</keyword>
<dbReference type="Proteomes" id="UP000006698">
    <property type="component" value="Chromosome"/>
</dbReference>
<dbReference type="KEGG" id="cgt:cgR_0928"/>
<evidence type="ECO:0000256" key="1">
    <source>
        <dbReference type="ARBA" id="ARBA00001933"/>
    </source>
</evidence>
<name>A0AB72V9B7_CORGB</name>
<comment type="cofactor">
    <cofactor evidence="1">
        <name>pyridoxal 5'-phosphate</name>
        <dbReference type="ChEBI" id="CHEBI:597326"/>
    </cofactor>
</comment>
<dbReference type="Gene3D" id="3.90.1150.10">
    <property type="entry name" value="Aspartate Aminotransferase, domain 1"/>
    <property type="match status" value="1"/>
</dbReference>
<evidence type="ECO:0000313" key="7">
    <source>
        <dbReference type="EMBL" id="BAF53902.1"/>
    </source>
</evidence>
<dbReference type="NCBIfam" id="NF005855">
    <property type="entry name" value="PRK07777.1"/>
    <property type="match status" value="1"/>
</dbReference>
<dbReference type="InterPro" id="IPR051326">
    <property type="entry name" value="Kynurenine-oxoglutarate_AT"/>
</dbReference>
<feature type="domain" description="Aminotransferase class I/classII large" evidence="6">
    <location>
        <begin position="47"/>
        <end position="397"/>
    </location>
</feature>
<evidence type="ECO:0000259" key="6">
    <source>
        <dbReference type="Pfam" id="PF00155"/>
    </source>
</evidence>
<sequence>MNPLRTNQWGIKYSSCMSNDFVVSRLRPFGETIFATMTQRAVEAGAINLGQGFPDEDGPRRMLEIASEQILGGNNQYSAGRGDASLRAAVARDHLERFDLEYNPDSEVLITVGATEAITATVLGLVEPGDEVIVLEPYYDAYAAAIALAGATRVAVPLQEVENSWEVDVDKLHAAVTKKTRMIIVNSPHNPTGSVFSKKALKQLAGIARAYDLLVLSDEVYEHLVFDDQKHVSVAKLPGMWDRTVTVSSAAKTFNVTGWKTGWALAPEPLLEAVLKAKQFMSYVGATPFQPAVAHAIEHEQKWVSKMSKGLELKRDILRTALDKAGLKTHDSKGTYFIVADIGDRDGAEFCFELIEKVGVAAIPVQAFVDHPKKWSSKVRFAFCKKEETLREAAERLKGIKKL</sequence>
<proteinExistence type="inferred from homology"/>
<dbReference type="EMBL" id="AP009044">
    <property type="protein sequence ID" value="BAF53902.1"/>
    <property type="molecule type" value="Genomic_DNA"/>
</dbReference>
<evidence type="ECO:0000256" key="3">
    <source>
        <dbReference type="ARBA" id="ARBA00022576"/>
    </source>
</evidence>
<dbReference type="AlphaFoldDB" id="A0AB72V9B7"/>
<dbReference type="InterPro" id="IPR015424">
    <property type="entry name" value="PyrdxlP-dep_Trfase"/>
</dbReference>
<dbReference type="Gene3D" id="3.40.640.10">
    <property type="entry name" value="Type I PLP-dependent aspartate aminotransferase-like (Major domain)"/>
    <property type="match status" value="1"/>
</dbReference>
<evidence type="ECO:0000256" key="2">
    <source>
        <dbReference type="ARBA" id="ARBA00007441"/>
    </source>
</evidence>
<evidence type="ECO:0000256" key="5">
    <source>
        <dbReference type="ARBA" id="ARBA00022898"/>
    </source>
</evidence>
<keyword evidence="5" id="KW-0663">Pyridoxal phosphate</keyword>
<accession>A0AB72V9B7</accession>
<gene>
    <name evidence="7" type="ordered locus">cgR_0928</name>
</gene>
<dbReference type="GO" id="GO:0016212">
    <property type="term" value="F:kynurenine-oxoglutarate transaminase activity"/>
    <property type="evidence" value="ECO:0007669"/>
    <property type="project" value="TreeGrafter"/>
</dbReference>
<dbReference type="CDD" id="cd00609">
    <property type="entry name" value="AAT_like"/>
    <property type="match status" value="1"/>
</dbReference>
<organism evidence="7">
    <name type="scientific">Corynebacterium glutamicum (strain R)</name>
    <dbReference type="NCBI Taxonomy" id="340322"/>
    <lineage>
        <taxon>Bacteria</taxon>
        <taxon>Bacillati</taxon>
        <taxon>Actinomycetota</taxon>
        <taxon>Actinomycetes</taxon>
        <taxon>Mycobacteriales</taxon>
        <taxon>Corynebacteriaceae</taxon>
        <taxon>Corynebacterium</taxon>
    </lineage>
</organism>
<evidence type="ECO:0000256" key="4">
    <source>
        <dbReference type="ARBA" id="ARBA00022679"/>
    </source>
</evidence>